<comment type="similarity">
    <text evidence="1 2">Belongs to the Dps family.</text>
</comment>
<dbReference type="CDD" id="cd01043">
    <property type="entry name" value="DPS"/>
    <property type="match status" value="1"/>
</dbReference>
<evidence type="ECO:0000256" key="1">
    <source>
        <dbReference type="ARBA" id="ARBA00009497"/>
    </source>
</evidence>
<dbReference type="Proteomes" id="UP000315700">
    <property type="component" value="Chromosome"/>
</dbReference>
<evidence type="ECO:0000313" key="5">
    <source>
        <dbReference type="Proteomes" id="UP000315700"/>
    </source>
</evidence>
<dbReference type="GO" id="GO:0016722">
    <property type="term" value="F:oxidoreductase activity, acting on metal ions"/>
    <property type="evidence" value="ECO:0007669"/>
    <property type="project" value="InterPro"/>
</dbReference>
<name>A0A517SC46_9PLAN</name>
<dbReference type="InterPro" id="IPR008331">
    <property type="entry name" value="Ferritin_DPS_dom"/>
</dbReference>
<dbReference type="GO" id="GO:0008199">
    <property type="term" value="F:ferric iron binding"/>
    <property type="evidence" value="ECO:0007669"/>
    <property type="project" value="InterPro"/>
</dbReference>
<dbReference type="PANTHER" id="PTHR42932">
    <property type="entry name" value="GENERAL STRESS PROTEIN 20U"/>
    <property type="match status" value="1"/>
</dbReference>
<dbReference type="Pfam" id="PF00210">
    <property type="entry name" value="Ferritin"/>
    <property type="match status" value="1"/>
</dbReference>
<dbReference type="PIRSF" id="PIRSF005900">
    <property type="entry name" value="Dps"/>
    <property type="match status" value="1"/>
</dbReference>
<dbReference type="FunCoup" id="A0A517SC46">
    <property type="interactions" value="233"/>
</dbReference>
<dbReference type="OrthoDB" id="9797023at2"/>
<protein>
    <submittedName>
        <fullName evidence="4">DNA protection during starvation protein</fullName>
        <ecNumber evidence="4">1.16.-.-</ecNumber>
    </submittedName>
</protein>
<keyword evidence="5" id="KW-1185">Reference proteome</keyword>
<evidence type="ECO:0000256" key="2">
    <source>
        <dbReference type="RuleBase" id="RU003875"/>
    </source>
</evidence>
<dbReference type="InterPro" id="IPR023188">
    <property type="entry name" value="DPS_DNA-bd_CS"/>
</dbReference>
<dbReference type="PRINTS" id="PR01346">
    <property type="entry name" value="HELNAPAPROT"/>
</dbReference>
<keyword evidence="4" id="KW-0560">Oxidoreductase</keyword>
<dbReference type="InterPro" id="IPR009078">
    <property type="entry name" value="Ferritin-like_SF"/>
</dbReference>
<dbReference type="EC" id="1.16.-.-" evidence="4"/>
<dbReference type="NCBIfam" id="NF006975">
    <property type="entry name" value="PRK09448.1"/>
    <property type="match status" value="1"/>
</dbReference>
<sequence>MHKTRNDLPLKTRTAVCKLLNERLSDLIDLKLQTKQAHWNVKGPSFIALHELFDEIAAVLEPLIDSTAERITALGGIAEGTVPVIAKRSSLEAYPLNIADGLDHVEALASAFGVAGKATRKSIDEADELGDADTADLFTGASRELDKQLWFLEAHLQADQ</sequence>
<dbReference type="InterPro" id="IPR012347">
    <property type="entry name" value="Ferritin-like"/>
</dbReference>
<dbReference type="Gene3D" id="1.20.1260.10">
    <property type="match status" value="1"/>
</dbReference>
<dbReference type="KEGG" id="ccos:Pan44_17240"/>
<evidence type="ECO:0000259" key="3">
    <source>
        <dbReference type="Pfam" id="PF00210"/>
    </source>
</evidence>
<dbReference type="InParanoid" id="A0A517SC46"/>
<dbReference type="EMBL" id="CP036271">
    <property type="protein sequence ID" value="QDT53701.1"/>
    <property type="molecule type" value="Genomic_DNA"/>
</dbReference>
<evidence type="ECO:0000313" key="4">
    <source>
        <dbReference type="EMBL" id="QDT53701.1"/>
    </source>
</evidence>
<dbReference type="PANTHER" id="PTHR42932:SF3">
    <property type="entry name" value="DNA PROTECTION DURING STARVATION PROTEIN"/>
    <property type="match status" value="1"/>
</dbReference>
<gene>
    <name evidence="4" type="primary">dps</name>
    <name evidence="4" type="ORF">Pan44_17240</name>
</gene>
<proteinExistence type="inferred from homology"/>
<dbReference type="RefSeq" id="WP_145029124.1">
    <property type="nucleotide sequence ID" value="NZ_CP036271.1"/>
</dbReference>
<feature type="domain" description="Ferritin/DPS" evidence="3">
    <location>
        <begin position="18"/>
        <end position="157"/>
    </location>
</feature>
<reference evidence="4 5" key="1">
    <citation type="submission" date="2019-02" db="EMBL/GenBank/DDBJ databases">
        <title>Deep-cultivation of Planctomycetes and their phenomic and genomic characterization uncovers novel biology.</title>
        <authorList>
            <person name="Wiegand S."/>
            <person name="Jogler M."/>
            <person name="Boedeker C."/>
            <person name="Pinto D."/>
            <person name="Vollmers J."/>
            <person name="Rivas-Marin E."/>
            <person name="Kohn T."/>
            <person name="Peeters S.H."/>
            <person name="Heuer A."/>
            <person name="Rast P."/>
            <person name="Oberbeckmann S."/>
            <person name="Bunk B."/>
            <person name="Jeske O."/>
            <person name="Meyerdierks A."/>
            <person name="Storesund J.E."/>
            <person name="Kallscheuer N."/>
            <person name="Luecker S."/>
            <person name="Lage O.M."/>
            <person name="Pohl T."/>
            <person name="Merkel B.J."/>
            <person name="Hornburger P."/>
            <person name="Mueller R.-W."/>
            <person name="Bruemmer F."/>
            <person name="Labrenz M."/>
            <person name="Spormann A.M."/>
            <person name="Op den Camp H."/>
            <person name="Overmann J."/>
            <person name="Amann R."/>
            <person name="Jetten M.S.M."/>
            <person name="Mascher T."/>
            <person name="Medema M.H."/>
            <person name="Devos D.P."/>
            <person name="Kaster A.-K."/>
            <person name="Ovreas L."/>
            <person name="Rohde M."/>
            <person name="Galperin M.Y."/>
            <person name="Jogler C."/>
        </authorList>
    </citation>
    <scope>NUCLEOTIDE SEQUENCE [LARGE SCALE GENOMIC DNA]</scope>
    <source>
        <strain evidence="4 5">Pan44</strain>
    </source>
</reference>
<dbReference type="InterPro" id="IPR002177">
    <property type="entry name" value="DPS_DNA-bd"/>
</dbReference>
<dbReference type="PROSITE" id="PS00818">
    <property type="entry name" value="DPS_1"/>
    <property type="match status" value="1"/>
</dbReference>
<dbReference type="AlphaFoldDB" id="A0A517SC46"/>
<accession>A0A517SC46</accession>
<dbReference type="SUPFAM" id="SSF47240">
    <property type="entry name" value="Ferritin-like"/>
    <property type="match status" value="1"/>
</dbReference>
<organism evidence="4 5">
    <name type="scientific">Caulifigura coniformis</name>
    <dbReference type="NCBI Taxonomy" id="2527983"/>
    <lineage>
        <taxon>Bacteria</taxon>
        <taxon>Pseudomonadati</taxon>
        <taxon>Planctomycetota</taxon>
        <taxon>Planctomycetia</taxon>
        <taxon>Planctomycetales</taxon>
        <taxon>Planctomycetaceae</taxon>
        <taxon>Caulifigura</taxon>
    </lineage>
</organism>